<dbReference type="GO" id="GO:0030334">
    <property type="term" value="P:regulation of cell migration"/>
    <property type="evidence" value="ECO:0007669"/>
    <property type="project" value="TreeGrafter"/>
</dbReference>
<dbReference type="InterPro" id="IPR021816">
    <property type="entry name" value="DOCK_C/D_N"/>
</dbReference>
<dbReference type="GO" id="GO:0005085">
    <property type="term" value="F:guanyl-nucleotide exchange factor activity"/>
    <property type="evidence" value="ECO:0007669"/>
    <property type="project" value="InterPro"/>
</dbReference>
<dbReference type="Proteomes" id="UP000694428">
    <property type="component" value="Unplaced"/>
</dbReference>
<dbReference type="PANTHER" id="PTHR23317">
    <property type="entry name" value="DEDICATOR OF CYTOKINESIS DOCK"/>
    <property type="match status" value="1"/>
</dbReference>
<evidence type="ECO:0000259" key="1">
    <source>
        <dbReference type="Pfam" id="PF11878"/>
    </source>
</evidence>
<sequence length="155" mass="17937">MAGERTRRFTRSLLRPGQAAELRHSAATAAATASGRLQQRQEKPKLLEPLDYEAVITEIEKNIGNSLFKDLILFPDDDFSIDTISLEIRTLYPSVPEDAEQKAENLFVKEACKYYSSQWHVVNYKYEQYSEDFRHLPQIQHPTHLRKVAVVEEED</sequence>
<organism evidence="2 3">
    <name type="scientific">Pavo cristatus</name>
    <name type="common">Indian peafowl</name>
    <name type="synonym">Blue peafowl</name>
    <dbReference type="NCBI Taxonomy" id="9049"/>
    <lineage>
        <taxon>Eukaryota</taxon>
        <taxon>Metazoa</taxon>
        <taxon>Chordata</taxon>
        <taxon>Craniata</taxon>
        <taxon>Vertebrata</taxon>
        <taxon>Euteleostomi</taxon>
        <taxon>Archelosauria</taxon>
        <taxon>Archosauria</taxon>
        <taxon>Dinosauria</taxon>
        <taxon>Saurischia</taxon>
        <taxon>Theropoda</taxon>
        <taxon>Coelurosauria</taxon>
        <taxon>Aves</taxon>
        <taxon>Neognathae</taxon>
        <taxon>Galloanserae</taxon>
        <taxon>Galliformes</taxon>
        <taxon>Phasianidae</taxon>
        <taxon>Phasianinae</taxon>
        <taxon>Pavo</taxon>
    </lineage>
</organism>
<feature type="domain" description="Dedicator of cytokinesis C/D N-terminal" evidence="1">
    <location>
        <begin position="45"/>
        <end position="140"/>
    </location>
</feature>
<proteinExistence type="predicted"/>
<dbReference type="Ensembl" id="ENSPSTT00000015506.1">
    <property type="protein sequence ID" value="ENSPSTP00000014775.1"/>
    <property type="gene ID" value="ENSPSTG00000010472.1"/>
</dbReference>
<dbReference type="InterPro" id="IPR026791">
    <property type="entry name" value="DOCK"/>
</dbReference>
<reference evidence="2" key="2">
    <citation type="submission" date="2025-09" db="UniProtKB">
        <authorList>
            <consortium name="Ensembl"/>
        </authorList>
    </citation>
    <scope>IDENTIFICATION</scope>
</reference>
<dbReference type="GO" id="GO:0007264">
    <property type="term" value="P:small GTPase-mediated signal transduction"/>
    <property type="evidence" value="ECO:0007669"/>
    <property type="project" value="InterPro"/>
</dbReference>
<keyword evidence="3" id="KW-1185">Reference proteome</keyword>
<protein>
    <recommendedName>
        <fullName evidence="1">Dedicator of cytokinesis C/D N-terminal domain-containing protein</fullName>
    </recommendedName>
</protein>
<dbReference type="GO" id="GO:0060997">
    <property type="term" value="P:dendritic spine morphogenesis"/>
    <property type="evidence" value="ECO:0007669"/>
    <property type="project" value="TreeGrafter"/>
</dbReference>
<evidence type="ECO:0000313" key="3">
    <source>
        <dbReference type="Proteomes" id="UP000694428"/>
    </source>
</evidence>
<dbReference type="Pfam" id="PF11878">
    <property type="entry name" value="DOCK_C-D_N"/>
    <property type="match status" value="1"/>
</dbReference>
<reference evidence="2" key="1">
    <citation type="submission" date="2025-08" db="UniProtKB">
        <authorList>
            <consortium name="Ensembl"/>
        </authorList>
    </citation>
    <scope>IDENTIFICATION</scope>
</reference>
<accession>A0A8C9FKN8</accession>
<name>A0A8C9FKN8_PAVCR</name>
<dbReference type="AlphaFoldDB" id="A0A8C9FKN8"/>
<dbReference type="PANTHER" id="PTHR23317:SF71">
    <property type="entry name" value="DEDICATOR OF CYTOKINESIS PROTEIN 10"/>
    <property type="match status" value="1"/>
</dbReference>
<evidence type="ECO:0000313" key="2">
    <source>
        <dbReference type="Ensembl" id="ENSPSTP00000014775.1"/>
    </source>
</evidence>